<proteinExistence type="predicted"/>
<gene>
    <name evidence="1" type="ORF">INT45_007425</name>
</gene>
<evidence type="ECO:0000313" key="2">
    <source>
        <dbReference type="Proteomes" id="UP000646827"/>
    </source>
</evidence>
<dbReference type="EMBL" id="JAEPRB010000007">
    <property type="protein sequence ID" value="KAG2227400.1"/>
    <property type="molecule type" value="Genomic_DNA"/>
</dbReference>
<name>A0A8H7SF35_9FUNG</name>
<dbReference type="OrthoDB" id="2281357at2759"/>
<sequence>SFYVDWLEIQADTISFLDKALQSKNHMNLIIANSLHRIFPTLKIGDYAESRGEDSFVHDVFAPLHDVIFSLDINIKHFWANAGLTNENKDIKPDFGISSMSMGLSSRFVVLVAEFKLLDNRRKLENNNVKIGKEMKILRNELLRIGVEDPVVSIVLVMDNHIYLSTKYILMDPKFTL</sequence>
<dbReference type="Proteomes" id="UP000646827">
    <property type="component" value="Unassembled WGS sequence"/>
</dbReference>
<feature type="non-terminal residue" evidence="1">
    <location>
        <position position="1"/>
    </location>
</feature>
<reference evidence="1 2" key="1">
    <citation type="submission" date="2020-12" db="EMBL/GenBank/DDBJ databases">
        <title>Metabolic potential, ecology and presence of endohyphal bacteria is reflected in genomic diversity of Mucoromycotina.</title>
        <authorList>
            <person name="Muszewska A."/>
            <person name="Okrasinska A."/>
            <person name="Steczkiewicz K."/>
            <person name="Drgas O."/>
            <person name="Orlowska M."/>
            <person name="Perlinska-Lenart U."/>
            <person name="Aleksandrzak-Piekarczyk T."/>
            <person name="Szatraj K."/>
            <person name="Zielenkiewicz U."/>
            <person name="Pilsyk S."/>
            <person name="Malc E."/>
            <person name="Mieczkowski P."/>
            <person name="Kruszewska J.S."/>
            <person name="Biernat P."/>
            <person name="Pawlowska J."/>
        </authorList>
    </citation>
    <scope>NUCLEOTIDE SEQUENCE [LARGE SCALE GENOMIC DNA]</scope>
    <source>
        <strain evidence="1 2">CBS 142.35</strain>
    </source>
</reference>
<dbReference type="AlphaFoldDB" id="A0A8H7SF35"/>
<keyword evidence="2" id="KW-1185">Reference proteome</keyword>
<organism evidence="1 2">
    <name type="scientific">Circinella minor</name>
    <dbReference type="NCBI Taxonomy" id="1195481"/>
    <lineage>
        <taxon>Eukaryota</taxon>
        <taxon>Fungi</taxon>
        <taxon>Fungi incertae sedis</taxon>
        <taxon>Mucoromycota</taxon>
        <taxon>Mucoromycotina</taxon>
        <taxon>Mucoromycetes</taxon>
        <taxon>Mucorales</taxon>
        <taxon>Lichtheimiaceae</taxon>
        <taxon>Circinella</taxon>
    </lineage>
</organism>
<comment type="caution">
    <text evidence="1">The sequence shown here is derived from an EMBL/GenBank/DDBJ whole genome shotgun (WGS) entry which is preliminary data.</text>
</comment>
<evidence type="ECO:0000313" key="1">
    <source>
        <dbReference type="EMBL" id="KAG2227400.1"/>
    </source>
</evidence>
<accession>A0A8H7SF35</accession>
<protein>
    <submittedName>
        <fullName evidence="1">Uncharacterized protein</fullName>
    </submittedName>
</protein>